<dbReference type="EMBL" id="JARJCM010000095">
    <property type="protein sequence ID" value="KAJ7030042.1"/>
    <property type="molecule type" value="Genomic_DNA"/>
</dbReference>
<keyword evidence="3" id="KW-1185">Reference proteome</keyword>
<accession>A0AAD6SQM5</accession>
<reference evidence="2" key="1">
    <citation type="submission" date="2023-03" db="EMBL/GenBank/DDBJ databases">
        <title>Massive genome expansion in bonnet fungi (Mycena s.s.) driven by repeated elements and novel gene families across ecological guilds.</title>
        <authorList>
            <consortium name="Lawrence Berkeley National Laboratory"/>
            <person name="Harder C.B."/>
            <person name="Miyauchi S."/>
            <person name="Viragh M."/>
            <person name="Kuo A."/>
            <person name="Thoen E."/>
            <person name="Andreopoulos B."/>
            <person name="Lu D."/>
            <person name="Skrede I."/>
            <person name="Drula E."/>
            <person name="Henrissat B."/>
            <person name="Morin E."/>
            <person name="Kohler A."/>
            <person name="Barry K."/>
            <person name="LaButti K."/>
            <person name="Morin E."/>
            <person name="Salamov A."/>
            <person name="Lipzen A."/>
            <person name="Mereny Z."/>
            <person name="Hegedus B."/>
            <person name="Baldrian P."/>
            <person name="Stursova M."/>
            <person name="Weitz H."/>
            <person name="Taylor A."/>
            <person name="Grigoriev I.V."/>
            <person name="Nagy L.G."/>
            <person name="Martin F."/>
            <person name="Kauserud H."/>
        </authorList>
    </citation>
    <scope>NUCLEOTIDE SEQUENCE</scope>
    <source>
        <strain evidence="2">CBHHK200</strain>
    </source>
</reference>
<dbReference type="InterPro" id="IPR053185">
    <property type="entry name" value="SET_domain_protein"/>
</dbReference>
<dbReference type="Gene3D" id="2.170.270.10">
    <property type="entry name" value="SET domain"/>
    <property type="match status" value="1"/>
</dbReference>
<evidence type="ECO:0000313" key="3">
    <source>
        <dbReference type="Proteomes" id="UP001218188"/>
    </source>
</evidence>
<dbReference type="AlphaFoldDB" id="A0AAD6SQM5"/>
<dbReference type="PROSITE" id="PS50280">
    <property type="entry name" value="SET"/>
    <property type="match status" value="1"/>
</dbReference>
<dbReference type="PANTHER" id="PTHR47332">
    <property type="entry name" value="SET DOMAIN-CONTAINING PROTEIN 5"/>
    <property type="match status" value="1"/>
</dbReference>
<organism evidence="2 3">
    <name type="scientific">Mycena alexandri</name>
    <dbReference type="NCBI Taxonomy" id="1745969"/>
    <lineage>
        <taxon>Eukaryota</taxon>
        <taxon>Fungi</taxon>
        <taxon>Dikarya</taxon>
        <taxon>Basidiomycota</taxon>
        <taxon>Agaricomycotina</taxon>
        <taxon>Agaricomycetes</taxon>
        <taxon>Agaricomycetidae</taxon>
        <taxon>Agaricales</taxon>
        <taxon>Marasmiineae</taxon>
        <taxon>Mycenaceae</taxon>
        <taxon>Mycena</taxon>
    </lineage>
</organism>
<dbReference type="SUPFAM" id="SSF82199">
    <property type="entry name" value="SET domain"/>
    <property type="match status" value="1"/>
</dbReference>
<name>A0AAD6SQM5_9AGAR</name>
<evidence type="ECO:0000313" key="2">
    <source>
        <dbReference type="EMBL" id="KAJ7030042.1"/>
    </source>
</evidence>
<dbReference type="CDD" id="cd20071">
    <property type="entry name" value="SET_SMYD"/>
    <property type="match status" value="1"/>
</dbReference>
<proteinExistence type="predicted"/>
<evidence type="ECO:0000259" key="1">
    <source>
        <dbReference type="PROSITE" id="PS50280"/>
    </source>
</evidence>
<dbReference type="InterPro" id="IPR001214">
    <property type="entry name" value="SET_dom"/>
</dbReference>
<sequence>MKRGFLNSSKARSKMASVGSPAINPMAPAPEILKAAYGVVERPGVPEGYKTPTVKIKEGDPNIDPRTLPQEAYMFTSLPNIPLDEYDPDNWTSCLLQAATKAQIVGTPGFPCPLLHPPKPRYHIKPTPSKGSGAFSSCALKMGDLILSERALLIAPVHLFAEDGLPENFTDAQVQQALFAQAEAKLQVAYDRMLPENQKAYTALANSHLKDGSGPILGVMRTNGIDAAPLTRPGNPPMPYSATCKEISRLNHSCSPNTAAEFDMPSFAFRLFATRDIAAGEELTYPYTDTSAPAAVRQKILEPYGFRCTCRACLDPRLSDARRASIRRASPSPALMSMWAEEGLQSSPLYGQHAVTLMERYIGAGDLENAMVYARMCSKMKWFGREAEDWANPAKIKADPKWRKDVK</sequence>
<dbReference type="PANTHER" id="PTHR47332:SF4">
    <property type="entry name" value="SET DOMAIN-CONTAINING PROTEIN 5"/>
    <property type="match status" value="1"/>
</dbReference>
<dbReference type="Proteomes" id="UP001218188">
    <property type="component" value="Unassembled WGS sequence"/>
</dbReference>
<dbReference type="Pfam" id="PF00856">
    <property type="entry name" value="SET"/>
    <property type="match status" value="1"/>
</dbReference>
<gene>
    <name evidence="2" type="ORF">C8F04DRAFT_1264389</name>
</gene>
<dbReference type="InterPro" id="IPR046341">
    <property type="entry name" value="SET_dom_sf"/>
</dbReference>
<comment type="caution">
    <text evidence="2">The sequence shown here is derived from an EMBL/GenBank/DDBJ whole genome shotgun (WGS) entry which is preliminary data.</text>
</comment>
<dbReference type="SMART" id="SM00317">
    <property type="entry name" value="SET"/>
    <property type="match status" value="1"/>
</dbReference>
<feature type="domain" description="SET" evidence="1">
    <location>
        <begin position="120"/>
        <end position="288"/>
    </location>
</feature>
<protein>
    <recommendedName>
        <fullName evidence="1">SET domain-containing protein</fullName>
    </recommendedName>
</protein>